<dbReference type="Proteomes" id="UP001341840">
    <property type="component" value="Unassembled WGS sequence"/>
</dbReference>
<organism evidence="1 2">
    <name type="scientific">Stylosanthes scabra</name>
    <dbReference type="NCBI Taxonomy" id="79078"/>
    <lineage>
        <taxon>Eukaryota</taxon>
        <taxon>Viridiplantae</taxon>
        <taxon>Streptophyta</taxon>
        <taxon>Embryophyta</taxon>
        <taxon>Tracheophyta</taxon>
        <taxon>Spermatophyta</taxon>
        <taxon>Magnoliopsida</taxon>
        <taxon>eudicotyledons</taxon>
        <taxon>Gunneridae</taxon>
        <taxon>Pentapetalae</taxon>
        <taxon>rosids</taxon>
        <taxon>fabids</taxon>
        <taxon>Fabales</taxon>
        <taxon>Fabaceae</taxon>
        <taxon>Papilionoideae</taxon>
        <taxon>50 kb inversion clade</taxon>
        <taxon>dalbergioids sensu lato</taxon>
        <taxon>Dalbergieae</taxon>
        <taxon>Pterocarpus clade</taxon>
        <taxon>Stylosanthes</taxon>
    </lineage>
</organism>
<accession>A0ABU6WXB6</accession>
<gene>
    <name evidence="1" type="ORF">PIB30_105863</name>
</gene>
<evidence type="ECO:0000313" key="1">
    <source>
        <dbReference type="EMBL" id="MED6190432.1"/>
    </source>
</evidence>
<proteinExistence type="predicted"/>
<evidence type="ECO:0000313" key="2">
    <source>
        <dbReference type="Proteomes" id="UP001341840"/>
    </source>
</evidence>
<dbReference type="EMBL" id="JASCZI010185250">
    <property type="protein sequence ID" value="MED6190432.1"/>
    <property type="molecule type" value="Genomic_DNA"/>
</dbReference>
<reference evidence="1 2" key="1">
    <citation type="journal article" date="2023" name="Plants (Basel)">
        <title>Bridging the Gap: Combining Genomics and Transcriptomics Approaches to Understand Stylosanthes scabra, an Orphan Legume from the Brazilian Caatinga.</title>
        <authorList>
            <person name="Ferreira-Neto J.R.C."/>
            <person name="da Silva M.D."/>
            <person name="Binneck E."/>
            <person name="de Melo N.F."/>
            <person name="da Silva R.H."/>
            <person name="de Melo A.L.T.M."/>
            <person name="Pandolfi V."/>
            <person name="Bustamante F.O."/>
            <person name="Brasileiro-Vidal A.C."/>
            <person name="Benko-Iseppon A.M."/>
        </authorList>
    </citation>
    <scope>NUCLEOTIDE SEQUENCE [LARGE SCALE GENOMIC DNA]</scope>
    <source>
        <tissue evidence="1">Leaves</tissue>
    </source>
</reference>
<name>A0ABU6WXB6_9FABA</name>
<sequence length="133" mass="15673">GSSELNQVLENLHNYNNSFGNSTIVRVRNNERIGMLYKEVVVKNMENIMENGNKMQSPGNLVINLELETKNMNMLERSLVGDTLEPYELEELRKVVMNEWHTIEDVRMLGSMKMLIIFNLIPIWRKQSDRHFY</sequence>
<keyword evidence="2" id="KW-1185">Reference proteome</keyword>
<feature type="non-terminal residue" evidence="1">
    <location>
        <position position="1"/>
    </location>
</feature>
<protein>
    <submittedName>
        <fullName evidence="1">Uncharacterized protein</fullName>
    </submittedName>
</protein>
<comment type="caution">
    <text evidence="1">The sequence shown here is derived from an EMBL/GenBank/DDBJ whole genome shotgun (WGS) entry which is preliminary data.</text>
</comment>